<comment type="similarity">
    <text evidence="5">Belongs to the CFAP263 family.</text>
</comment>
<dbReference type="GO" id="GO:0034451">
    <property type="term" value="C:centriolar satellite"/>
    <property type="evidence" value="ECO:0007669"/>
    <property type="project" value="Ensembl"/>
</dbReference>
<sequence>MLAEVFPYGWKMTWKARMLVMAYEREDPPALLPTRAQSTTEVPVDDLSAPESTIQAQEDQNSTPLRPGINHFFKGVLIPFHEEYYLEAKIWAQGLLTGIGLLLLPRPSPVDRAREYVYGNSALKTETEMFEKYYNKLEPRDQRLPPLSEIKISGAEFAQLRGRRRSKSRIGIDRALGLSVDQKCELVQKELEDTKEEIRHMRANAERDMQHHEAIIEEAEIRWAEVQREVHEFEKDVVKTISKKKGSILATQKVMKYIEDMNRRRDSIKDKLRLKNVSLKVQRKKVLSQLRQKEEVGEALHDVDFQQLKIENAQFLEAIETRNQELIQLKLASGNTLQVLNTYKSKLQRAMEMSSSLNKEILLRNELLEKIERETIQVEEDRAKAEALNKKLRKQLAEFRAPQVMGYVREKILNGDLEKSIKMWERKVEIAEVSHREARGRPSFMPFTSWSRILFFELRIQVFGH</sequence>
<dbReference type="PANTHER" id="PTHR15654">
    <property type="entry name" value="COILED-COIL DOMAIN-CONTAINING PROTEIN 113-RELATED"/>
    <property type="match status" value="1"/>
</dbReference>
<feature type="region of interest" description="Disordered" evidence="8">
    <location>
        <begin position="34"/>
        <end position="62"/>
    </location>
</feature>
<name>A0A3Q2HCT4_HORSE</name>
<feature type="coiled-coil region" evidence="7">
    <location>
        <begin position="184"/>
        <end position="236"/>
    </location>
</feature>
<dbReference type="AlphaFoldDB" id="A0A3Q2HCT4"/>
<comment type="subcellular location">
    <subcellularLocation>
        <location evidence="1">Cell projection</location>
        <location evidence="1">Cilium</location>
    </subcellularLocation>
</comment>
<reference evidence="10" key="3">
    <citation type="submission" date="2025-09" db="UniProtKB">
        <authorList>
            <consortium name="Ensembl"/>
        </authorList>
    </citation>
    <scope>IDENTIFICATION</scope>
    <source>
        <strain evidence="10">Thoroughbred</strain>
    </source>
</reference>
<keyword evidence="4" id="KW-0966">Cell projection</keyword>
<dbReference type="Ensembl" id="ENSECAT00000051552.3">
    <property type="protein sequence ID" value="ENSECAP00000031086.3"/>
    <property type="gene ID" value="ENSECAG00000017990.4"/>
</dbReference>
<dbReference type="PANTHER" id="PTHR15654:SF2">
    <property type="entry name" value="COILED-COIL DOMAIN-CONTAINING PROTEIN 113"/>
    <property type="match status" value="1"/>
</dbReference>
<dbReference type="InterPro" id="IPR051885">
    <property type="entry name" value="CC_CF"/>
</dbReference>
<dbReference type="GO" id="GO:0032991">
    <property type="term" value="C:protein-containing complex"/>
    <property type="evidence" value="ECO:0007669"/>
    <property type="project" value="Ensembl"/>
</dbReference>
<dbReference type="GO" id="GO:0036064">
    <property type="term" value="C:ciliary basal body"/>
    <property type="evidence" value="ECO:0007669"/>
    <property type="project" value="Ensembl"/>
</dbReference>
<gene>
    <name evidence="10 12" type="primary">CFAP263</name>
</gene>
<evidence type="ECO:0000256" key="5">
    <source>
        <dbReference type="ARBA" id="ARBA00044506"/>
    </source>
</evidence>
<keyword evidence="3 7" id="KW-0175">Coiled coil</keyword>
<keyword evidence="11" id="KW-1185">Reference proteome</keyword>
<feature type="coiled-coil region" evidence="7">
    <location>
        <begin position="340"/>
        <end position="398"/>
    </location>
</feature>
<dbReference type="Bgee" id="ENSECAG00000017990">
    <property type="expression patterns" value="Expressed in oviduct epithelium and 14 other cell types or tissues"/>
</dbReference>
<evidence type="ECO:0000313" key="10">
    <source>
        <dbReference type="Ensembl" id="ENSECAP00000031086.3"/>
    </source>
</evidence>
<evidence type="ECO:0000256" key="1">
    <source>
        <dbReference type="ARBA" id="ARBA00004138"/>
    </source>
</evidence>
<organism evidence="10 11">
    <name type="scientific">Equus caballus</name>
    <name type="common">Horse</name>
    <dbReference type="NCBI Taxonomy" id="9796"/>
    <lineage>
        <taxon>Eukaryota</taxon>
        <taxon>Metazoa</taxon>
        <taxon>Chordata</taxon>
        <taxon>Craniata</taxon>
        <taxon>Vertebrata</taxon>
        <taxon>Euteleostomi</taxon>
        <taxon>Mammalia</taxon>
        <taxon>Eutheria</taxon>
        <taxon>Laurasiatheria</taxon>
        <taxon>Perissodactyla</taxon>
        <taxon>Equidae</taxon>
        <taxon>Equus</taxon>
    </lineage>
</organism>
<dbReference type="Pfam" id="PF13870">
    <property type="entry name" value="CCDC113_CCDC96_CC"/>
    <property type="match status" value="1"/>
</dbReference>
<evidence type="ECO:0000256" key="2">
    <source>
        <dbReference type="ARBA" id="ARBA00022794"/>
    </source>
</evidence>
<reference evidence="10 11" key="1">
    <citation type="journal article" date="2009" name="Science">
        <title>Genome sequence, comparative analysis, and population genetics of the domestic horse.</title>
        <authorList>
            <consortium name="Broad Institute Genome Sequencing Platform"/>
            <consortium name="Broad Institute Whole Genome Assembly Team"/>
            <person name="Wade C.M."/>
            <person name="Giulotto E."/>
            <person name="Sigurdsson S."/>
            <person name="Zoli M."/>
            <person name="Gnerre S."/>
            <person name="Imsland F."/>
            <person name="Lear T.L."/>
            <person name="Adelson D.L."/>
            <person name="Bailey E."/>
            <person name="Bellone R.R."/>
            <person name="Bloecker H."/>
            <person name="Distl O."/>
            <person name="Edgar R.C."/>
            <person name="Garber M."/>
            <person name="Leeb T."/>
            <person name="Mauceli E."/>
            <person name="MacLeod J.N."/>
            <person name="Penedo M.C.T."/>
            <person name="Raison J.M."/>
            <person name="Sharpe T."/>
            <person name="Vogel J."/>
            <person name="Andersson L."/>
            <person name="Antczak D.F."/>
            <person name="Biagi T."/>
            <person name="Binns M.M."/>
            <person name="Chowdhary B.P."/>
            <person name="Coleman S.J."/>
            <person name="Della Valle G."/>
            <person name="Fryc S."/>
            <person name="Guerin G."/>
            <person name="Hasegawa T."/>
            <person name="Hill E.W."/>
            <person name="Jurka J."/>
            <person name="Kiialainen A."/>
            <person name="Lindgren G."/>
            <person name="Liu J."/>
            <person name="Magnani E."/>
            <person name="Mickelson J.R."/>
            <person name="Murray J."/>
            <person name="Nergadze S.G."/>
            <person name="Onofrio R."/>
            <person name="Pedroni S."/>
            <person name="Piras M.F."/>
            <person name="Raudsepp T."/>
            <person name="Rocchi M."/>
            <person name="Roeed K.H."/>
            <person name="Ryder O.A."/>
            <person name="Searle S."/>
            <person name="Skow L."/>
            <person name="Swinburne J.E."/>
            <person name="Syvaenen A.C."/>
            <person name="Tozaki T."/>
            <person name="Valberg S.J."/>
            <person name="Vaudin M."/>
            <person name="White J.R."/>
            <person name="Zody M.C."/>
            <person name="Lander E.S."/>
            <person name="Lindblad-Toh K."/>
        </authorList>
    </citation>
    <scope>NUCLEOTIDE SEQUENCE [LARGE SCALE GENOMIC DNA]</scope>
    <source>
        <strain evidence="10 11">Thoroughbred</strain>
    </source>
</reference>
<protein>
    <recommendedName>
        <fullName evidence="6">Cilia- and flagella-associated protein 263</fullName>
    </recommendedName>
</protein>
<dbReference type="Proteomes" id="UP000002281">
    <property type="component" value="Chromosome 3"/>
</dbReference>
<evidence type="ECO:0000256" key="8">
    <source>
        <dbReference type="SAM" id="MobiDB-lite"/>
    </source>
</evidence>
<proteinExistence type="inferred from homology"/>
<keyword evidence="2" id="KW-0970">Cilium biogenesis/degradation</keyword>
<evidence type="ECO:0000256" key="6">
    <source>
        <dbReference type="ARBA" id="ARBA00044798"/>
    </source>
</evidence>
<evidence type="ECO:0000256" key="4">
    <source>
        <dbReference type="ARBA" id="ARBA00023273"/>
    </source>
</evidence>
<reference evidence="10" key="2">
    <citation type="submission" date="2025-08" db="UniProtKB">
        <authorList>
            <consortium name="Ensembl"/>
        </authorList>
    </citation>
    <scope>IDENTIFICATION</scope>
    <source>
        <strain evidence="10">Thoroughbred</strain>
    </source>
</reference>
<evidence type="ECO:0000256" key="7">
    <source>
        <dbReference type="SAM" id="Coils"/>
    </source>
</evidence>
<dbReference type="GO" id="GO:0060271">
    <property type="term" value="P:cilium assembly"/>
    <property type="evidence" value="ECO:0007669"/>
    <property type="project" value="Ensembl"/>
</dbReference>
<accession>A0A3Q2HCT4</accession>
<evidence type="ECO:0000313" key="12">
    <source>
        <dbReference type="VGNC" id="VGNC:16111"/>
    </source>
</evidence>
<evidence type="ECO:0000256" key="3">
    <source>
        <dbReference type="ARBA" id="ARBA00023054"/>
    </source>
</evidence>
<evidence type="ECO:0000313" key="11">
    <source>
        <dbReference type="Proteomes" id="UP000002281"/>
    </source>
</evidence>
<evidence type="ECO:0000259" key="9">
    <source>
        <dbReference type="Pfam" id="PF13870"/>
    </source>
</evidence>
<dbReference type="InterPro" id="IPR025254">
    <property type="entry name" value="CCDC113/CCDC96_CC"/>
</dbReference>
<feature type="compositionally biased region" description="Polar residues" evidence="8">
    <location>
        <begin position="50"/>
        <end position="62"/>
    </location>
</feature>
<feature type="domain" description="CCDC113/CCDC96 coiled-coil" evidence="9">
    <location>
        <begin position="264"/>
        <end position="433"/>
    </location>
</feature>
<dbReference type="VGNC" id="VGNC:16111">
    <property type="gene designation" value="CFAP263"/>
</dbReference>
<dbReference type="GeneTree" id="ENSGT00940000154521"/>